<feature type="compositionally biased region" description="Basic and acidic residues" evidence="1">
    <location>
        <begin position="51"/>
        <end position="63"/>
    </location>
</feature>
<reference evidence="2" key="1">
    <citation type="submission" date="2020-10" db="EMBL/GenBank/DDBJ databases">
        <authorList>
            <person name="Kikuchi T."/>
        </authorList>
    </citation>
    <scope>NUCLEOTIDE SEQUENCE</scope>
    <source>
        <strain evidence="2">NKZ352</strain>
    </source>
</reference>
<evidence type="ECO:0000313" key="3">
    <source>
        <dbReference type="Proteomes" id="UP000835052"/>
    </source>
</evidence>
<evidence type="ECO:0000256" key="1">
    <source>
        <dbReference type="SAM" id="MobiDB-lite"/>
    </source>
</evidence>
<organism evidence="2 3">
    <name type="scientific">Caenorhabditis auriculariae</name>
    <dbReference type="NCBI Taxonomy" id="2777116"/>
    <lineage>
        <taxon>Eukaryota</taxon>
        <taxon>Metazoa</taxon>
        <taxon>Ecdysozoa</taxon>
        <taxon>Nematoda</taxon>
        <taxon>Chromadorea</taxon>
        <taxon>Rhabditida</taxon>
        <taxon>Rhabditina</taxon>
        <taxon>Rhabditomorpha</taxon>
        <taxon>Rhabditoidea</taxon>
        <taxon>Rhabditidae</taxon>
        <taxon>Peloderinae</taxon>
        <taxon>Caenorhabditis</taxon>
    </lineage>
</organism>
<sequence>MVGPHGYRTTSEDVDAGSRFMSTRAQKIRMAALGAATHRLECVDCSTASPQERRRNTREEQMPRRPFFGDNTSATDDDVTHPVNHHVFFPLFRFTKTGLAKQNTLRIRQGILCAEAEKLGYMHT</sequence>
<keyword evidence="3" id="KW-1185">Reference proteome</keyword>
<evidence type="ECO:0000313" key="2">
    <source>
        <dbReference type="EMBL" id="CAD6186705.1"/>
    </source>
</evidence>
<dbReference type="Proteomes" id="UP000835052">
    <property type="component" value="Unassembled WGS sequence"/>
</dbReference>
<name>A0A8S1GTA1_9PELO</name>
<dbReference type="EMBL" id="CAJGYM010000005">
    <property type="protein sequence ID" value="CAD6186705.1"/>
    <property type="molecule type" value="Genomic_DNA"/>
</dbReference>
<protein>
    <submittedName>
        <fullName evidence="2">Uncharacterized protein</fullName>
    </submittedName>
</protein>
<gene>
    <name evidence="2" type="ORF">CAUJ_LOCUS2624</name>
</gene>
<accession>A0A8S1GTA1</accession>
<proteinExistence type="predicted"/>
<feature type="region of interest" description="Disordered" evidence="1">
    <location>
        <begin position="45"/>
        <end position="76"/>
    </location>
</feature>
<dbReference type="AlphaFoldDB" id="A0A8S1GTA1"/>
<comment type="caution">
    <text evidence="2">The sequence shown here is derived from an EMBL/GenBank/DDBJ whole genome shotgun (WGS) entry which is preliminary data.</text>
</comment>